<protein>
    <recommendedName>
        <fullName evidence="5">Effector protein</fullName>
    </recommendedName>
</protein>
<feature type="signal peptide" evidence="2">
    <location>
        <begin position="1"/>
        <end position="20"/>
    </location>
</feature>
<evidence type="ECO:0000313" key="3">
    <source>
        <dbReference type="EMBL" id="KAL3117019.1"/>
    </source>
</evidence>
<reference evidence="3 4" key="1">
    <citation type="submission" date="2024-10" db="EMBL/GenBank/DDBJ databases">
        <authorList>
            <person name="Kim D."/>
        </authorList>
    </citation>
    <scope>NUCLEOTIDE SEQUENCE [LARGE SCALE GENOMIC DNA]</scope>
    <source>
        <strain evidence="3">BH-2024</strain>
    </source>
</reference>
<evidence type="ECO:0008006" key="5">
    <source>
        <dbReference type="Google" id="ProtNLM"/>
    </source>
</evidence>
<dbReference type="AlphaFoldDB" id="A0ABD2LPH2"/>
<organism evidence="3 4">
    <name type="scientific">Heterodera trifolii</name>
    <dbReference type="NCBI Taxonomy" id="157864"/>
    <lineage>
        <taxon>Eukaryota</taxon>
        <taxon>Metazoa</taxon>
        <taxon>Ecdysozoa</taxon>
        <taxon>Nematoda</taxon>
        <taxon>Chromadorea</taxon>
        <taxon>Rhabditida</taxon>
        <taxon>Tylenchina</taxon>
        <taxon>Tylenchomorpha</taxon>
        <taxon>Tylenchoidea</taxon>
        <taxon>Heteroderidae</taxon>
        <taxon>Heteroderinae</taxon>
        <taxon>Heterodera</taxon>
    </lineage>
</organism>
<accession>A0ABD2LPH2</accession>
<feature type="compositionally biased region" description="Basic residues" evidence="1">
    <location>
        <begin position="57"/>
        <end position="66"/>
    </location>
</feature>
<feature type="region of interest" description="Disordered" evidence="1">
    <location>
        <begin position="31"/>
        <end position="83"/>
    </location>
</feature>
<evidence type="ECO:0000256" key="1">
    <source>
        <dbReference type="SAM" id="MobiDB-lite"/>
    </source>
</evidence>
<dbReference type="EMBL" id="JBICBT010000337">
    <property type="protein sequence ID" value="KAL3117019.1"/>
    <property type="molecule type" value="Genomic_DNA"/>
</dbReference>
<name>A0ABD2LPH2_9BILA</name>
<gene>
    <name evidence="3" type="ORF">niasHT_002978</name>
</gene>
<evidence type="ECO:0000313" key="4">
    <source>
        <dbReference type="Proteomes" id="UP001620626"/>
    </source>
</evidence>
<keyword evidence="4" id="KW-1185">Reference proteome</keyword>
<keyword evidence="2" id="KW-0732">Signal</keyword>
<proteinExistence type="predicted"/>
<comment type="caution">
    <text evidence="3">The sequence shown here is derived from an EMBL/GenBank/DDBJ whole genome shotgun (WGS) entry which is preliminary data.</text>
</comment>
<feature type="chain" id="PRO_5044783984" description="Effector protein" evidence="2">
    <location>
        <begin position="21"/>
        <end position="137"/>
    </location>
</feature>
<evidence type="ECO:0000256" key="2">
    <source>
        <dbReference type="SAM" id="SignalP"/>
    </source>
</evidence>
<sequence>MLIIIAIILCALKEFPSTSAIPTDLFDELWPTNFGSPPPGEAAQENAIEKHQNAKQQKSHGQKRRIKTEPAEDYDPNYGANRQQLNGKWPKLAAVKAEVSTLINDDVGHLGAPIKVEQGENCTVKVEKGEFSMRNIQ</sequence>
<dbReference type="Proteomes" id="UP001620626">
    <property type="component" value="Unassembled WGS sequence"/>
</dbReference>